<dbReference type="AlphaFoldDB" id="A0A822ZDW2"/>
<reference evidence="1 2" key="1">
    <citation type="journal article" date="2020" name="Mol. Biol. Evol.">
        <title>Distinct Expression and Methylation Patterns for Genes with Different Fates following a Single Whole-Genome Duplication in Flowering Plants.</title>
        <authorList>
            <person name="Shi T."/>
            <person name="Rahmani R.S."/>
            <person name="Gugger P.F."/>
            <person name="Wang M."/>
            <person name="Li H."/>
            <person name="Zhang Y."/>
            <person name="Li Z."/>
            <person name="Wang Q."/>
            <person name="Van de Peer Y."/>
            <person name="Marchal K."/>
            <person name="Chen J."/>
        </authorList>
    </citation>
    <scope>NUCLEOTIDE SEQUENCE [LARGE SCALE GENOMIC DNA]</scope>
    <source>
        <tissue evidence="1">Leaf</tissue>
    </source>
</reference>
<protein>
    <submittedName>
        <fullName evidence="1">Uncharacterized protein</fullName>
    </submittedName>
</protein>
<dbReference type="Proteomes" id="UP000607653">
    <property type="component" value="Unassembled WGS sequence"/>
</dbReference>
<organism evidence="1 2">
    <name type="scientific">Nelumbo nucifera</name>
    <name type="common">Sacred lotus</name>
    <dbReference type="NCBI Taxonomy" id="4432"/>
    <lineage>
        <taxon>Eukaryota</taxon>
        <taxon>Viridiplantae</taxon>
        <taxon>Streptophyta</taxon>
        <taxon>Embryophyta</taxon>
        <taxon>Tracheophyta</taxon>
        <taxon>Spermatophyta</taxon>
        <taxon>Magnoliopsida</taxon>
        <taxon>Proteales</taxon>
        <taxon>Nelumbonaceae</taxon>
        <taxon>Nelumbo</taxon>
    </lineage>
</organism>
<evidence type="ECO:0000313" key="1">
    <source>
        <dbReference type="EMBL" id="DAD42773.1"/>
    </source>
</evidence>
<name>A0A822ZDW2_NELNU</name>
<sequence>MAGQLKLCLGRVHLICLNRICVYDSRLCEHQLSCSLVQSALRKPIKVKSKTRKGDPRDWPTYCADYVTAWNEERDFLVPSPFPPASPSAPANLALVPYTSIGPCSVCHPLSACQPLPSHSGRAAGKCGGASRWELSCHPLPPHSGRAAGKCGGARRWEISKKVKANQENTF</sequence>
<evidence type="ECO:0000313" key="2">
    <source>
        <dbReference type="Proteomes" id="UP000607653"/>
    </source>
</evidence>
<accession>A0A822ZDW2</accession>
<gene>
    <name evidence="1" type="ORF">HUJ06_001003</name>
</gene>
<dbReference type="EMBL" id="DUZY01000006">
    <property type="protein sequence ID" value="DAD42773.1"/>
    <property type="molecule type" value="Genomic_DNA"/>
</dbReference>
<keyword evidence="2" id="KW-1185">Reference proteome</keyword>
<comment type="caution">
    <text evidence="1">The sequence shown here is derived from an EMBL/GenBank/DDBJ whole genome shotgun (WGS) entry which is preliminary data.</text>
</comment>
<proteinExistence type="predicted"/>